<evidence type="ECO:0000256" key="6">
    <source>
        <dbReference type="ARBA" id="ARBA00022679"/>
    </source>
</evidence>
<feature type="binding site" evidence="13">
    <location>
        <position position="114"/>
    </location>
    <ligand>
        <name>ATP</name>
        <dbReference type="ChEBI" id="CHEBI:30616"/>
    </ligand>
</feature>
<evidence type="ECO:0000313" key="15">
    <source>
        <dbReference type="EMBL" id="AHC14287.1"/>
    </source>
</evidence>
<dbReference type="EC" id="2.7.7.87" evidence="3"/>
<feature type="binding site" evidence="13">
    <location>
        <position position="138"/>
    </location>
    <ligand>
        <name>L-threonine</name>
        <dbReference type="ChEBI" id="CHEBI:57926"/>
    </ligand>
</feature>
<dbReference type="Pfam" id="PF01300">
    <property type="entry name" value="Sua5_yciO_yrdC"/>
    <property type="match status" value="1"/>
</dbReference>
<feature type="binding site" evidence="13">
    <location>
        <position position="55"/>
    </location>
    <ligand>
        <name>ATP</name>
        <dbReference type="ChEBI" id="CHEBI:30616"/>
    </ligand>
</feature>
<dbReference type="InterPro" id="IPR006070">
    <property type="entry name" value="Sua5-like_dom"/>
</dbReference>
<feature type="binding site" evidence="13">
    <location>
        <position position="192"/>
    </location>
    <ligand>
        <name>ATP</name>
        <dbReference type="ChEBI" id="CHEBI:30616"/>
    </ligand>
</feature>
<dbReference type="PANTHER" id="PTHR17490:SF16">
    <property type="entry name" value="THREONYLCARBAMOYL-AMP SYNTHASE"/>
    <property type="match status" value="1"/>
</dbReference>
<feature type="binding site" evidence="13">
    <location>
        <position position="64"/>
    </location>
    <ligand>
        <name>L-threonine</name>
        <dbReference type="ChEBI" id="CHEBI:57926"/>
    </ligand>
</feature>
<name>V5WEP6_9SPIO</name>
<comment type="catalytic activity">
    <reaction evidence="12">
        <text>L-threonine + hydrogencarbonate + ATP = L-threonylcarbamoyladenylate + diphosphate + H2O</text>
        <dbReference type="Rhea" id="RHEA:36407"/>
        <dbReference type="ChEBI" id="CHEBI:15377"/>
        <dbReference type="ChEBI" id="CHEBI:17544"/>
        <dbReference type="ChEBI" id="CHEBI:30616"/>
        <dbReference type="ChEBI" id="CHEBI:33019"/>
        <dbReference type="ChEBI" id="CHEBI:57926"/>
        <dbReference type="ChEBI" id="CHEBI:73682"/>
        <dbReference type="EC" id="2.7.7.87"/>
    </reaction>
</comment>
<dbReference type="PIRSF" id="PIRSF004930">
    <property type="entry name" value="Tln_factor_SUA5"/>
    <property type="match status" value="1"/>
</dbReference>
<evidence type="ECO:0000256" key="5">
    <source>
        <dbReference type="ARBA" id="ARBA00022490"/>
    </source>
</evidence>
<dbReference type="InterPro" id="IPR010923">
    <property type="entry name" value="T(6)A37_SUA5"/>
</dbReference>
<gene>
    <name evidence="15" type="ORF">L21SP2_0867</name>
</gene>
<dbReference type="PATRIC" id="fig|1307761.3.peg.868"/>
<feature type="binding site" evidence="13">
    <location>
        <position position="233"/>
    </location>
    <ligand>
        <name>ATP</name>
        <dbReference type="ChEBI" id="CHEBI:30616"/>
    </ligand>
</feature>
<evidence type="ECO:0000256" key="4">
    <source>
        <dbReference type="ARBA" id="ARBA00015492"/>
    </source>
</evidence>
<reference evidence="15 16" key="1">
    <citation type="journal article" date="2015" name="Stand. Genomic Sci.">
        <title>Complete genome sequence and description of Salinispira pacifica gen. nov., sp. nov., a novel spirochaete isolated form a hypersaline microbial mat.</title>
        <authorList>
            <person name="Ben Hania W."/>
            <person name="Joseph M."/>
            <person name="Schumann P."/>
            <person name="Bunk B."/>
            <person name="Fiebig A."/>
            <person name="Sproer C."/>
            <person name="Klenk H.P."/>
            <person name="Fardeau M.L."/>
            <person name="Spring S."/>
        </authorList>
    </citation>
    <scope>NUCLEOTIDE SEQUENCE [LARGE SCALE GENOMIC DNA]</scope>
    <source>
        <strain evidence="15 16">L21-RPul-D2</strain>
    </source>
</reference>
<keyword evidence="6" id="KW-0808">Transferase</keyword>
<dbReference type="STRING" id="1307761.L21SP2_0867"/>
<evidence type="ECO:0000256" key="7">
    <source>
        <dbReference type="ARBA" id="ARBA00022694"/>
    </source>
</evidence>
<evidence type="ECO:0000256" key="11">
    <source>
        <dbReference type="ARBA" id="ARBA00029774"/>
    </source>
</evidence>
<dbReference type="GO" id="GO:0003725">
    <property type="term" value="F:double-stranded RNA binding"/>
    <property type="evidence" value="ECO:0007669"/>
    <property type="project" value="InterPro"/>
</dbReference>
<dbReference type="Gene3D" id="3.40.50.11030">
    <property type="entry name" value="Threonylcarbamoyl-AMP synthase, C-terminal domain"/>
    <property type="match status" value="1"/>
</dbReference>
<evidence type="ECO:0000313" key="16">
    <source>
        <dbReference type="Proteomes" id="UP000018680"/>
    </source>
</evidence>
<dbReference type="HOGENOM" id="CLU_031397_0_2_12"/>
<evidence type="ECO:0000256" key="3">
    <source>
        <dbReference type="ARBA" id="ARBA00012584"/>
    </source>
</evidence>
<keyword evidence="9 13" id="KW-0547">Nucleotide-binding</keyword>
<protein>
    <recommendedName>
        <fullName evidence="4">Threonylcarbamoyl-AMP synthase</fullName>
        <ecNumber evidence="3">2.7.7.87</ecNumber>
    </recommendedName>
    <alternativeName>
        <fullName evidence="11">L-threonylcarbamoyladenylate synthase</fullName>
    </alternativeName>
</protein>
<evidence type="ECO:0000256" key="12">
    <source>
        <dbReference type="ARBA" id="ARBA00048366"/>
    </source>
</evidence>
<keyword evidence="7" id="KW-0819">tRNA processing</keyword>
<evidence type="ECO:0000256" key="10">
    <source>
        <dbReference type="ARBA" id="ARBA00022840"/>
    </source>
</evidence>
<keyword evidence="10 13" id="KW-0067">ATP-binding</keyword>
<evidence type="ECO:0000259" key="14">
    <source>
        <dbReference type="PROSITE" id="PS51163"/>
    </source>
</evidence>
<dbReference type="GO" id="GO:0005737">
    <property type="term" value="C:cytoplasm"/>
    <property type="evidence" value="ECO:0007669"/>
    <property type="project" value="UniProtKB-SubCell"/>
</dbReference>
<dbReference type="InterPro" id="IPR050156">
    <property type="entry name" value="TC-AMP_synthase_SUA5"/>
</dbReference>
<feature type="binding site" evidence="13">
    <location>
        <position position="148"/>
    </location>
    <ligand>
        <name>ATP</name>
        <dbReference type="ChEBI" id="CHEBI:30616"/>
    </ligand>
</feature>
<dbReference type="EMBL" id="CP006939">
    <property type="protein sequence ID" value="AHC14287.1"/>
    <property type="molecule type" value="Genomic_DNA"/>
</dbReference>
<feature type="binding site" evidence="13">
    <location>
        <position position="118"/>
    </location>
    <ligand>
        <name>ATP</name>
        <dbReference type="ChEBI" id="CHEBI:30616"/>
    </ligand>
</feature>
<evidence type="ECO:0000256" key="9">
    <source>
        <dbReference type="ARBA" id="ARBA00022741"/>
    </source>
</evidence>
<dbReference type="PROSITE" id="PS51163">
    <property type="entry name" value="YRDC"/>
    <property type="match status" value="1"/>
</dbReference>
<dbReference type="GO" id="GO:0000049">
    <property type="term" value="F:tRNA binding"/>
    <property type="evidence" value="ECO:0007669"/>
    <property type="project" value="TreeGrafter"/>
</dbReference>
<dbReference type="InterPro" id="IPR038385">
    <property type="entry name" value="Sua5/YwlC_C"/>
</dbReference>
<dbReference type="RefSeq" id="WP_024267218.1">
    <property type="nucleotide sequence ID" value="NC_023035.1"/>
</dbReference>
<dbReference type="AlphaFoldDB" id="V5WEP6"/>
<proteinExistence type="inferred from homology"/>
<dbReference type="GO" id="GO:0008033">
    <property type="term" value="P:tRNA processing"/>
    <property type="evidence" value="ECO:0007669"/>
    <property type="project" value="UniProtKB-KW"/>
</dbReference>
<sequence length="268" mass="28078">METLELSTRSRDITTAASLLQNRGLVVFPTETVYGLGADAESAEAVEKVFTAKNRPRDNPLIVHVSDIEMARRYAEALSEVEAGLLAAFSPGPFTLIVNRNPDRGGAAAAGHATLGLRIPDSPAALDLIRCLGRGIAAPSANRSGRPSPTNFSMAWGEMSGRVDAVIHGPPCDRGLESTIIRCTPGRVEILRPGSVTLTMLEAALVEMGSDLPVVSSGGKHAPATPGTRYRHYAPSARIALFGNSEELAAALDALKNDKDSTAASGVP</sequence>
<dbReference type="Pfam" id="PF03481">
    <property type="entry name" value="Sua5_C"/>
    <property type="match status" value="1"/>
</dbReference>
<feature type="binding site" evidence="13">
    <location>
        <position position="32"/>
    </location>
    <ligand>
        <name>L-threonine</name>
        <dbReference type="ChEBI" id="CHEBI:57926"/>
    </ligand>
</feature>
<dbReference type="Proteomes" id="UP000018680">
    <property type="component" value="Chromosome"/>
</dbReference>
<comment type="similarity">
    <text evidence="2">Belongs to the SUA5 family.</text>
</comment>
<organism evidence="15 16">
    <name type="scientific">Salinispira pacifica</name>
    <dbReference type="NCBI Taxonomy" id="1307761"/>
    <lineage>
        <taxon>Bacteria</taxon>
        <taxon>Pseudomonadati</taxon>
        <taxon>Spirochaetota</taxon>
        <taxon>Spirochaetia</taxon>
        <taxon>Spirochaetales</taxon>
        <taxon>Spirochaetaceae</taxon>
        <taxon>Salinispira</taxon>
    </lineage>
</organism>
<dbReference type="InterPro" id="IPR017945">
    <property type="entry name" value="DHBP_synth_RibB-like_a/b_dom"/>
</dbReference>
<feature type="binding site" evidence="13">
    <location>
        <position position="59"/>
    </location>
    <ligand>
        <name>ATP</name>
        <dbReference type="ChEBI" id="CHEBI:30616"/>
    </ligand>
</feature>
<dbReference type="GO" id="GO:0006450">
    <property type="term" value="P:regulation of translational fidelity"/>
    <property type="evidence" value="ECO:0007669"/>
    <property type="project" value="TreeGrafter"/>
</dbReference>
<feature type="binding site" evidence="13">
    <location>
        <position position="140"/>
    </location>
    <ligand>
        <name>ATP</name>
        <dbReference type="ChEBI" id="CHEBI:30616"/>
    </ligand>
</feature>
<accession>V5WEP6</accession>
<keyword evidence="5" id="KW-0963">Cytoplasm</keyword>
<evidence type="ECO:0000256" key="2">
    <source>
        <dbReference type="ARBA" id="ARBA00007663"/>
    </source>
</evidence>
<evidence type="ECO:0000256" key="8">
    <source>
        <dbReference type="ARBA" id="ARBA00022695"/>
    </source>
</evidence>
<evidence type="ECO:0000256" key="1">
    <source>
        <dbReference type="ARBA" id="ARBA00004496"/>
    </source>
</evidence>
<dbReference type="GO" id="GO:0005524">
    <property type="term" value="F:ATP binding"/>
    <property type="evidence" value="ECO:0007669"/>
    <property type="project" value="UniProtKB-KW"/>
</dbReference>
<keyword evidence="16" id="KW-1185">Reference proteome</keyword>
<feature type="domain" description="YrdC-like" evidence="14">
    <location>
        <begin position="10"/>
        <end position="196"/>
    </location>
</feature>
<keyword evidence="8" id="KW-0548">Nucleotidyltransferase</keyword>
<comment type="subcellular location">
    <subcellularLocation>
        <location evidence="1">Cytoplasm</location>
    </subcellularLocation>
</comment>
<dbReference type="PANTHER" id="PTHR17490">
    <property type="entry name" value="SUA5"/>
    <property type="match status" value="1"/>
</dbReference>
<dbReference type="NCBIfam" id="TIGR00057">
    <property type="entry name" value="L-threonylcarbamoyladenylate synthase"/>
    <property type="match status" value="1"/>
</dbReference>
<dbReference type="KEGG" id="slr:L21SP2_0867"/>
<dbReference type="eggNOG" id="COG0009">
    <property type="taxonomic scope" value="Bacteria"/>
</dbReference>
<evidence type="ECO:0000256" key="13">
    <source>
        <dbReference type="PIRSR" id="PIRSR004930-1"/>
    </source>
</evidence>
<dbReference type="SUPFAM" id="SSF55821">
    <property type="entry name" value="YrdC/RibB"/>
    <property type="match status" value="1"/>
</dbReference>
<dbReference type="GO" id="GO:0061710">
    <property type="term" value="F:L-threonylcarbamoyladenylate synthase"/>
    <property type="evidence" value="ECO:0007669"/>
    <property type="project" value="UniProtKB-EC"/>
</dbReference>
<feature type="binding site" evidence="13">
    <location>
        <position position="178"/>
    </location>
    <ligand>
        <name>L-threonine</name>
        <dbReference type="ChEBI" id="CHEBI:57926"/>
    </ligand>
</feature>
<dbReference type="Gene3D" id="3.90.870.10">
    <property type="entry name" value="DHBP synthase"/>
    <property type="match status" value="1"/>
</dbReference>
<dbReference type="InterPro" id="IPR005145">
    <property type="entry name" value="Sua5_C"/>
</dbReference>